<evidence type="ECO:0000256" key="3">
    <source>
        <dbReference type="ARBA" id="ARBA00023157"/>
    </source>
</evidence>
<evidence type="ECO:0000256" key="4">
    <source>
        <dbReference type="SAM" id="MobiDB-lite"/>
    </source>
</evidence>
<keyword evidence="7" id="KW-1185">Reference proteome</keyword>
<evidence type="ECO:0000259" key="5">
    <source>
        <dbReference type="PROSITE" id="PS51352"/>
    </source>
</evidence>
<evidence type="ECO:0000256" key="1">
    <source>
        <dbReference type="ARBA" id="ARBA00022448"/>
    </source>
</evidence>
<dbReference type="GO" id="GO:0015035">
    <property type="term" value="F:protein-disulfide reductase activity"/>
    <property type="evidence" value="ECO:0007669"/>
    <property type="project" value="TreeGrafter"/>
</dbReference>
<dbReference type="GO" id="GO:0005737">
    <property type="term" value="C:cytoplasm"/>
    <property type="evidence" value="ECO:0007669"/>
    <property type="project" value="TreeGrafter"/>
</dbReference>
<accession>A0A256ICE3</accession>
<dbReference type="PROSITE" id="PS51352">
    <property type="entry name" value="THIOREDOXIN_2"/>
    <property type="match status" value="1"/>
</dbReference>
<feature type="compositionally biased region" description="Basic and acidic residues" evidence="4">
    <location>
        <begin position="8"/>
        <end position="41"/>
    </location>
</feature>
<dbReference type="InterPro" id="IPR013766">
    <property type="entry name" value="Thioredoxin_domain"/>
</dbReference>
<dbReference type="PROSITE" id="PS00194">
    <property type="entry name" value="THIOREDOXIN_1"/>
    <property type="match status" value="1"/>
</dbReference>
<sequence length="170" mass="17862">MSETDGSGADREGSGENRSERSERERIRERKRRELRDRLGAEEGGGSASGDDAAGSDAGGASDTPAEPVEVGGPEEFRRLVDGHDVVLVDCYADWCGPCRMMEPTVESLAAGTDAVVAKVDVDEHPGLAQQLGARGVPTFVVYANGEPVDRFVGAQDRTTLETAIADGAA</sequence>
<dbReference type="AlphaFoldDB" id="A0A256ICE3"/>
<organism evidence="6 7">
    <name type="scientific">Halorubrum halodurans</name>
    <dbReference type="NCBI Taxonomy" id="1383851"/>
    <lineage>
        <taxon>Archaea</taxon>
        <taxon>Methanobacteriati</taxon>
        <taxon>Methanobacteriota</taxon>
        <taxon>Stenosarchaea group</taxon>
        <taxon>Halobacteria</taxon>
        <taxon>Halobacteriales</taxon>
        <taxon>Haloferacaceae</taxon>
        <taxon>Halorubrum</taxon>
    </lineage>
</organism>
<dbReference type="Proteomes" id="UP000216308">
    <property type="component" value="Unassembled WGS sequence"/>
</dbReference>
<feature type="compositionally biased region" description="Low complexity" evidence="4">
    <location>
        <begin position="49"/>
        <end position="74"/>
    </location>
</feature>
<gene>
    <name evidence="6" type="ORF">DJ70_15760</name>
</gene>
<keyword evidence="2" id="KW-0249">Electron transport</keyword>
<name>A0A256ICE3_9EURY</name>
<evidence type="ECO:0000313" key="6">
    <source>
        <dbReference type="EMBL" id="OYR53807.1"/>
    </source>
</evidence>
<proteinExistence type="predicted"/>
<dbReference type="Gene3D" id="3.40.30.10">
    <property type="entry name" value="Glutaredoxin"/>
    <property type="match status" value="1"/>
</dbReference>
<feature type="region of interest" description="Disordered" evidence="4">
    <location>
        <begin position="1"/>
        <end position="77"/>
    </location>
</feature>
<dbReference type="PRINTS" id="PR00421">
    <property type="entry name" value="THIOREDOXIN"/>
</dbReference>
<comment type="caution">
    <text evidence="6">The sequence shown here is derived from an EMBL/GenBank/DDBJ whole genome shotgun (WGS) entry which is preliminary data.</text>
</comment>
<dbReference type="PANTHER" id="PTHR45663">
    <property type="entry name" value="GEO12009P1"/>
    <property type="match status" value="1"/>
</dbReference>
<evidence type="ECO:0000313" key="7">
    <source>
        <dbReference type="Proteomes" id="UP000216308"/>
    </source>
</evidence>
<dbReference type="CDD" id="cd02947">
    <property type="entry name" value="TRX_family"/>
    <property type="match status" value="1"/>
</dbReference>
<dbReference type="EMBL" id="NHPJ01000136">
    <property type="protein sequence ID" value="OYR53807.1"/>
    <property type="molecule type" value="Genomic_DNA"/>
</dbReference>
<protein>
    <submittedName>
        <fullName evidence="6">Thiol reductase thioredoxin</fullName>
    </submittedName>
</protein>
<keyword evidence="1" id="KW-0813">Transport</keyword>
<keyword evidence="3" id="KW-1015">Disulfide bond</keyword>
<dbReference type="RefSeq" id="WP_094534675.1">
    <property type="nucleotide sequence ID" value="NZ_NHPJ01000136.1"/>
</dbReference>
<dbReference type="InterPro" id="IPR036249">
    <property type="entry name" value="Thioredoxin-like_sf"/>
</dbReference>
<dbReference type="OrthoDB" id="35385at2157"/>
<evidence type="ECO:0000256" key="2">
    <source>
        <dbReference type="ARBA" id="ARBA00022982"/>
    </source>
</evidence>
<dbReference type="Pfam" id="PF00085">
    <property type="entry name" value="Thioredoxin"/>
    <property type="match status" value="1"/>
</dbReference>
<reference evidence="6 7" key="1">
    <citation type="journal article" date="2014" name="Front. Microbiol.">
        <title>Population and genomic analysis of the genus Halorubrum.</title>
        <authorList>
            <person name="Fullmer M.S."/>
            <person name="Soucy S.M."/>
            <person name="Swithers K.S."/>
            <person name="Makkay A.M."/>
            <person name="Wheeler R."/>
            <person name="Ventosa A."/>
            <person name="Gogarten J.P."/>
            <person name="Papke R.T."/>
        </authorList>
    </citation>
    <scope>NUCLEOTIDE SEQUENCE [LARGE SCALE GENOMIC DNA]</scope>
    <source>
        <strain evidence="6 7">Cb34</strain>
    </source>
</reference>
<feature type="domain" description="Thioredoxin" evidence="5">
    <location>
        <begin position="47"/>
        <end position="170"/>
    </location>
</feature>
<dbReference type="PANTHER" id="PTHR45663:SF11">
    <property type="entry name" value="GEO12009P1"/>
    <property type="match status" value="1"/>
</dbReference>
<dbReference type="SUPFAM" id="SSF52833">
    <property type="entry name" value="Thioredoxin-like"/>
    <property type="match status" value="1"/>
</dbReference>
<dbReference type="InterPro" id="IPR017937">
    <property type="entry name" value="Thioredoxin_CS"/>
</dbReference>